<keyword evidence="1" id="KW-1185">Reference proteome</keyword>
<protein>
    <submittedName>
        <fullName evidence="2">Uncharacterized protein LOC119638673</fullName>
    </submittedName>
</protein>
<dbReference type="AlphaFoldDB" id="A0A9C5ZBY7"/>
<proteinExistence type="predicted"/>
<name>A0A9C5ZBY7_9MUSC</name>
<reference evidence="2" key="1">
    <citation type="submission" date="2025-08" db="UniProtKB">
        <authorList>
            <consortium name="RefSeq"/>
        </authorList>
    </citation>
    <scope>IDENTIFICATION</scope>
    <source>
        <tissue evidence="2">Whole body pupa</tissue>
    </source>
</reference>
<evidence type="ECO:0000313" key="1">
    <source>
        <dbReference type="Proteomes" id="UP000092443"/>
    </source>
</evidence>
<accession>A0A9C5ZBY7</accession>
<dbReference type="GeneID" id="119638673"/>
<dbReference type="RefSeq" id="XP_037891537.1">
    <property type="nucleotide sequence ID" value="XM_038035609.1"/>
</dbReference>
<gene>
    <name evidence="2" type="primary">LOC119638673</name>
</gene>
<dbReference type="KEGG" id="gfs:119638673"/>
<evidence type="ECO:0000313" key="2">
    <source>
        <dbReference type="RefSeq" id="XP_037891537.1"/>
    </source>
</evidence>
<organism evidence="1 2">
    <name type="scientific">Glossina fuscipes</name>
    <dbReference type="NCBI Taxonomy" id="7396"/>
    <lineage>
        <taxon>Eukaryota</taxon>
        <taxon>Metazoa</taxon>
        <taxon>Ecdysozoa</taxon>
        <taxon>Arthropoda</taxon>
        <taxon>Hexapoda</taxon>
        <taxon>Insecta</taxon>
        <taxon>Pterygota</taxon>
        <taxon>Neoptera</taxon>
        <taxon>Endopterygota</taxon>
        <taxon>Diptera</taxon>
        <taxon>Brachycera</taxon>
        <taxon>Muscomorpha</taxon>
        <taxon>Hippoboscoidea</taxon>
        <taxon>Glossinidae</taxon>
        <taxon>Glossina</taxon>
    </lineage>
</organism>
<sequence>MVNARGASIDELAKDLATIKTNTSNMPDFEKSLEECMQVFDEDCQGMSTFAPSIEEFMQMIEEAFDGASTSAQAAQIRKNRRLRAESLFRQKLPNTEGDCGEEVLCDVPTINDRIVHVNFDDDCTNMKTIYSRK</sequence>
<dbReference type="Proteomes" id="UP000092443">
    <property type="component" value="Unplaced"/>
</dbReference>